<reference evidence="4" key="1">
    <citation type="journal article" date="2018" name="Nat. Microbiol.">
        <title>Leveraging single-cell genomics to expand the fungal tree of life.</title>
        <authorList>
            <person name="Ahrendt S.R."/>
            <person name="Quandt C.A."/>
            <person name="Ciobanu D."/>
            <person name="Clum A."/>
            <person name="Salamov A."/>
            <person name="Andreopoulos B."/>
            <person name="Cheng J.F."/>
            <person name="Woyke T."/>
            <person name="Pelin A."/>
            <person name="Henrissat B."/>
            <person name="Reynolds N.K."/>
            <person name="Benny G.L."/>
            <person name="Smith M.E."/>
            <person name="James T.Y."/>
            <person name="Grigoriev I.V."/>
        </authorList>
    </citation>
    <scope>NUCLEOTIDE SEQUENCE [LARGE SCALE GENOMIC DNA]</scope>
    <source>
        <strain evidence="4">RSA 1356</strain>
    </source>
</reference>
<dbReference type="PANTHER" id="PTHR42924:SF3">
    <property type="entry name" value="POLYMERASE_HISTIDINOL PHOSPHATASE N-TERMINAL DOMAIN-CONTAINING PROTEIN"/>
    <property type="match status" value="1"/>
</dbReference>
<protein>
    <submittedName>
        <fullName evidence="3">Polymerase/histidinol phosphatase-like protein</fullName>
    </submittedName>
</protein>
<organism evidence="3 4">
    <name type="scientific">Thamnocephalis sphaerospora</name>
    <dbReference type="NCBI Taxonomy" id="78915"/>
    <lineage>
        <taxon>Eukaryota</taxon>
        <taxon>Fungi</taxon>
        <taxon>Fungi incertae sedis</taxon>
        <taxon>Zoopagomycota</taxon>
        <taxon>Zoopagomycotina</taxon>
        <taxon>Zoopagomycetes</taxon>
        <taxon>Zoopagales</taxon>
        <taxon>Sigmoideomycetaceae</taxon>
        <taxon>Thamnocephalis</taxon>
    </lineage>
</organism>
<keyword evidence="1" id="KW-0472">Membrane</keyword>
<dbReference type="InterPro" id="IPR004013">
    <property type="entry name" value="PHP_dom"/>
</dbReference>
<dbReference type="InterPro" id="IPR003141">
    <property type="entry name" value="Pol/His_phosphatase_N"/>
</dbReference>
<dbReference type="AlphaFoldDB" id="A0A4P9XV81"/>
<gene>
    <name evidence="3" type="ORF">THASP1DRAFT_13244</name>
</gene>
<dbReference type="EMBL" id="KZ992467">
    <property type="protein sequence ID" value="RKP10158.1"/>
    <property type="molecule type" value="Genomic_DNA"/>
</dbReference>
<dbReference type="InterPro" id="IPR016195">
    <property type="entry name" value="Pol/histidinol_Pase-like"/>
</dbReference>
<evidence type="ECO:0000259" key="2">
    <source>
        <dbReference type="SMART" id="SM00481"/>
    </source>
</evidence>
<dbReference type="NCBIfam" id="NF038032">
    <property type="entry name" value="CehA_McbA_metalo"/>
    <property type="match status" value="1"/>
</dbReference>
<accession>A0A4P9XV81</accession>
<feature type="domain" description="Polymerase/histidinol phosphatase N-terminal" evidence="2">
    <location>
        <begin position="109"/>
        <end position="177"/>
    </location>
</feature>
<dbReference type="Proteomes" id="UP000271241">
    <property type="component" value="Unassembled WGS sequence"/>
</dbReference>
<dbReference type="GO" id="GO:0035312">
    <property type="term" value="F:5'-3' DNA exonuclease activity"/>
    <property type="evidence" value="ECO:0007669"/>
    <property type="project" value="TreeGrafter"/>
</dbReference>
<evidence type="ECO:0000313" key="4">
    <source>
        <dbReference type="Proteomes" id="UP000271241"/>
    </source>
</evidence>
<dbReference type="OrthoDB" id="16564at2759"/>
<keyword evidence="4" id="KW-1185">Reference proteome</keyword>
<keyword evidence="1" id="KW-0812">Transmembrane</keyword>
<dbReference type="SUPFAM" id="SSF89550">
    <property type="entry name" value="PHP domain-like"/>
    <property type="match status" value="1"/>
</dbReference>
<name>A0A4P9XV81_9FUNG</name>
<evidence type="ECO:0000313" key="3">
    <source>
        <dbReference type="EMBL" id="RKP10158.1"/>
    </source>
</evidence>
<evidence type="ECO:0000256" key="1">
    <source>
        <dbReference type="SAM" id="Phobius"/>
    </source>
</evidence>
<dbReference type="Gene3D" id="3.20.20.140">
    <property type="entry name" value="Metal-dependent hydrolases"/>
    <property type="match status" value="1"/>
</dbReference>
<dbReference type="PANTHER" id="PTHR42924">
    <property type="entry name" value="EXONUCLEASE"/>
    <property type="match status" value="1"/>
</dbReference>
<dbReference type="SMART" id="SM00481">
    <property type="entry name" value="POLIIIAc"/>
    <property type="match status" value="1"/>
</dbReference>
<keyword evidence="1" id="KW-1133">Transmembrane helix</keyword>
<proteinExistence type="predicted"/>
<dbReference type="Pfam" id="PF02811">
    <property type="entry name" value="PHP"/>
    <property type="match status" value="1"/>
</dbReference>
<dbReference type="GO" id="GO:0004534">
    <property type="term" value="F:5'-3' RNA exonuclease activity"/>
    <property type="evidence" value="ECO:0007669"/>
    <property type="project" value="TreeGrafter"/>
</dbReference>
<feature type="transmembrane region" description="Helical" evidence="1">
    <location>
        <begin position="47"/>
        <end position="70"/>
    </location>
</feature>
<sequence length="438" mass="49025">MTAPANTADTPSSSLADRPPLLYGNVCAAVQACYQSTRWHRQHLVRALWRSCQTIVAIVLLIAVAMLVYFRAAIPEQYDYSALRFNWTVAPQASLMPMDPTFGAYNVRLDGHTHTTMSDGKLSPEQLVERAVAHGYNALVVSDHNTVDGALQARAYAASRYGNRIVVIPGQEYRQATALEACCRVHMNFLNLEQTIDVGPPNPTDEDLKRVIGRVHQLGGLVVANHLPWSNRTAPFFQEATLPNHPTREQLVEFGVDGFEVVNQDLLDLPTIQYLRQRRETTPGARPIFAITGSDLHQPDSAYAWTILNVSALTADAIVDELRAARTTFLFDPAGTRPGAYPTYSRSWQLLAPLDGLASYIMNMIDRPQGMYSFQGTFCQQSKSRVHIWMAFTLLASLFLVWLVCEASHAALSFVWIRYRKSWRHWGLDRHTNASVPV</sequence>
<feature type="transmembrane region" description="Helical" evidence="1">
    <location>
        <begin position="388"/>
        <end position="417"/>
    </location>
</feature>
<dbReference type="InterPro" id="IPR052018">
    <property type="entry name" value="PHP_domain"/>
</dbReference>